<feature type="coiled-coil region" evidence="2">
    <location>
        <begin position="252"/>
        <end position="279"/>
    </location>
</feature>
<dbReference type="SMART" id="SM00283">
    <property type="entry name" value="MA"/>
    <property type="match status" value="1"/>
</dbReference>
<feature type="domain" description="PAC" evidence="5">
    <location>
        <begin position="91"/>
        <end position="145"/>
    </location>
</feature>
<reference evidence="7" key="1">
    <citation type="submission" date="2017-12" db="EMBL/GenBank/DDBJ databases">
        <title>The genome sequence of Pantoea sp. 596.</title>
        <authorList>
            <person name="Gao J."/>
            <person name="Mao X."/>
            <person name="Sun J."/>
        </authorList>
    </citation>
    <scope>NUCLEOTIDE SEQUENCE [LARGE SCALE GENOMIC DNA]</scope>
    <source>
        <strain evidence="7">596</strain>
    </source>
</reference>
<dbReference type="InterPro" id="IPR004089">
    <property type="entry name" value="MCPsignal_dom"/>
</dbReference>
<feature type="coiled-coil region" evidence="2">
    <location>
        <begin position="363"/>
        <end position="390"/>
    </location>
</feature>
<dbReference type="Gene3D" id="3.30.450.20">
    <property type="entry name" value="PAS domain"/>
    <property type="match status" value="2"/>
</dbReference>
<dbReference type="Pfam" id="PF00015">
    <property type="entry name" value="MCPsignal"/>
    <property type="match status" value="1"/>
</dbReference>
<organism evidence="6 7">
    <name type="scientific">Pantoea endophytica</name>
    <dbReference type="NCBI Taxonomy" id="92488"/>
    <lineage>
        <taxon>Bacteria</taxon>
        <taxon>Pseudomonadati</taxon>
        <taxon>Pseudomonadota</taxon>
        <taxon>Gammaproteobacteria</taxon>
        <taxon>Enterobacterales</taxon>
        <taxon>Erwiniaceae</taxon>
        <taxon>Pantoea</taxon>
    </lineage>
</organism>
<dbReference type="InterPro" id="IPR001610">
    <property type="entry name" value="PAC"/>
</dbReference>
<keyword evidence="7" id="KW-1185">Reference proteome</keyword>
<dbReference type="SMART" id="SM00086">
    <property type="entry name" value="PAC"/>
    <property type="match status" value="2"/>
</dbReference>
<feature type="domain" description="Methyl-accepting transducer" evidence="3">
    <location>
        <begin position="267"/>
        <end position="440"/>
    </location>
</feature>
<sequence length="440" mass="49098">MFSTITSGILSRLAWQKRGHSKATLSSLQDAIAMVEFTPEGKILTANELFLERMGYTLKEIVGQHHSMFCTTDMLNSPQYRDFWRRLNRGEGFSDKFLRVAKHSRPIWLEANYVPVQDRSGRVIKIVKLASDITARIMDAQEQRAMTTAIERSMAVIAFNLKGEVLMTNDNFLKTMGYNASEVIGVHHSQFCPPEMRNSDEYRRFWHKLNQGEFISGQFQRVNKRGQTVWLRATYNPVFNETGELYKVVKFATDVTAQVEKNQQERDAAQQAYQTALQTSESTRLGATVIENSVQTMNDLAGELHGISGDINDLSQSSDRIGAIVESIRRIADQTNLLALNAAVEAARAGQHGRSFAVVANEVRTLAANINRATTEIENMVQQNHTLAEKALKGIASNLKRADQGVGLAKEAGGMMADIRDSSSEVVRAIGHVTATLREE</sequence>
<dbReference type="RefSeq" id="WP_101761831.1">
    <property type="nucleotide sequence ID" value="NZ_JAFLWX010000006.1"/>
</dbReference>
<accession>A0ABX4SSW1</accession>
<gene>
    <name evidence="6" type="ORF">PZBJ_06860</name>
</gene>
<feature type="domain" description="PAS" evidence="4">
    <location>
        <begin position="142"/>
        <end position="185"/>
    </location>
</feature>
<dbReference type="SUPFAM" id="SSF58104">
    <property type="entry name" value="Methyl-accepting chemotaxis protein (MCP) signaling domain"/>
    <property type="match status" value="1"/>
</dbReference>
<evidence type="ECO:0000256" key="2">
    <source>
        <dbReference type="SAM" id="Coils"/>
    </source>
</evidence>
<proteinExistence type="predicted"/>
<dbReference type="Proteomes" id="UP000234296">
    <property type="component" value="Unassembled WGS sequence"/>
</dbReference>
<feature type="domain" description="PAC" evidence="5">
    <location>
        <begin position="215"/>
        <end position="267"/>
    </location>
</feature>
<dbReference type="InterPro" id="IPR013656">
    <property type="entry name" value="PAS_4"/>
</dbReference>
<evidence type="ECO:0000313" key="6">
    <source>
        <dbReference type="EMBL" id="PLR25314.1"/>
    </source>
</evidence>
<dbReference type="PROSITE" id="PS50111">
    <property type="entry name" value="CHEMOTAXIS_TRANSDUC_2"/>
    <property type="match status" value="1"/>
</dbReference>
<evidence type="ECO:0000259" key="3">
    <source>
        <dbReference type="PROSITE" id="PS50111"/>
    </source>
</evidence>
<keyword evidence="1" id="KW-0807">Transducer</keyword>
<dbReference type="PROSITE" id="PS50113">
    <property type="entry name" value="PAC"/>
    <property type="match status" value="2"/>
</dbReference>
<dbReference type="Pfam" id="PF08448">
    <property type="entry name" value="PAS_4"/>
    <property type="match status" value="1"/>
</dbReference>
<dbReference type="InterPro" id="IPR050903">
    <property type="entry name" value="Bact_Chemotaxis_MeTrfase"/>
</dbReference>
<dbReference type="PANTHER" id="PTHR24422">
    <property type="entry name" value="CHEMOTAXIS PROTEIN METHYLTRANSFERASE"/>
    <property type="match status" value="1"/>
</dbReference>
<protein>
    <submittedName>
        <fullName evidence="6">Pili assembly chaperone</fullName>
    </submittedName>
</protein>
<dbReference type="PANTHER" id="PTHR24422:SF10">
    <property type="entry name" value="CHEMOTAXIS PROTEIN METHYLTRANSFERASE 2"/>
    <property type="match status" value="1"/>
</dbReference>
<dbReference type="NCBIfam" id="TIGR00229">
    <property type="entry name" value="sensory_box"/>
    <property type="match status" value="2"/>
</dbReference>
<dbReference type="SMART" id="SM00091">
    <property type="entry name" value="PAS"/>
    <property type="match status" value="2"/>
</dbReference>
<evidence type="ECO:0000259" key="4">
    <source>
        <dbReference type="PROSITE" id="PS50112"/>
    </source>
</evidence>
<evidence type="ECO:0000256" key="1">
    <source>
        <dbReference type="PROSITE-ProRule" id="PRU00284"/>
    </source>
</evidence>
<evidence type="ECO:0000313" key="7">
    <source>
        <dbReference type="Proteomes" id="UP000234296"/>
    </source>
</evidence>
<name>A0ABX4SSW1_9GAMM</name>
<keyword evidence="2" id="KW-0175">Coiled coil</keyword>
<dbReference type="Pfam" id="PF08447">
    <property type="entry name" value="PAS_3"/>
    <property type="match status" value="1"/>
</dbReference>
<dbReference type="SUPFAM" id="SSF55785">
    <property type="entry name" value="PYP-like sensor domain (PAS domain)"/>
    <property type="match status" value="2"/>
</dbReference>
<dbReference type="Gene3D" id="1.10.287.950">
    <property type="entry name" value="Methyl-accepting chemotaxis protein"/>
    <property type="match status" value="1"/>
</dbReference>
<dbReference type="EMBL" id="PJRT01000007">
    <property type="protein sequence ID" value="PLR25314.1"/>
    <property type="molecule type" value="Genomic_DNA"/>
</dbReference>
<dbReference type="InterPro" id="IPR035965">
    <property type="entry name" value="PAS-like_dom_sf"/>
</dbReference>
<comment type="caution">
    <text evidence="6">The sequence shown here is derived from an EMBL/GenBank/DDBJ whole genome shotgun (WGS) entry which is preliminary data.</text>
</comment>
<dbReference type="CDD" id="cd00130">
    <property type="entry name" value="PAS"/>
    <property type="match status" value="2"/>
</dbReference>
<dbReference type="PROSITE" id="PS50112">
    <property type="entry name" value="PAS"/>
    <property type="match status" value="1"/>
</dbReference>
<dbReference type="InterPro" id="IPR000700">
    <property type="entry name" value="PAS-assoc_C"/>
</dbReference>
<dbReference type="InterPro" id="IPR013655">
    <property type="entry name" value="PAS_fold_3"/>
</dbReference>
<evidence type="ECO:0000259" key="5">
    <source>
        <dbReference type="PROSITE" id="PS50113"/>
    </source>
</evidence>
<dbReference type="InterPro" id="IPR000014">
    <property type="entry name" value="PAS"/>
</dbReference>